<accession>A0A512BHS2</accession>
<comment type="caution">
    <text evidence="1">The sequence shown here is derived from an EMBL/GenBank/DDBJ whole genome shotgun (WGS) entry which is preliminary data.</text>
</comment>
<keyword evidence="2" id="KW-1185">Reference proteome</keyword>
<organism evidence="1 2">
    <name type="scientific">Segetibacter aerophilus</name>
    <dbReference type="NCBI Taxonomy" id="670293"/>
    <lineage>
        <taxon>Bacteria</taxon>
        <taxon>Pseudomonadati</taxon>
        <taxon>Bacteroidota</taxon>
        <taxon>Chitinophagia</taxon>
        <taxon>Chitinophagales</taxon>
        <taxon>Chitinophagaceae</taxon>
        <taxon>Segetibacter</taxon>
    </lineage>
</organism>
<dbReference type="AlphaFoldDB" id="A0A512BHS2"/>
<name>A0A512BHS2_9BACT</name>
<dbReference type="Proteomes" id="UP000321513">
    <property type="component" value="Unassembled WGS sequence"/>
</dbReference>
<gene>
    <name evidence="1" type="ORF">SAE01_40040</name>
</gene>
<sequence length="235" mass="26688">MFQTSGMRILLFTIAILVLHSTSAQKKILIVRAGEVPSEVLPPEAIYVFPTFKPGAVYMRDGSISTTKLNYNILVNEMHFIGDKGDTLAIAFPETIKNIRIDTTLFFYEKNYLQVVYQVDSFKIAIKQVFLQLPYRTRGGYDAPLGAGSITTFGTISSSGANAKLQVKKDVRMEKEISYFISDKFNHFFKADKKAFLNIFSLKKNSIEIYLKQNNVDYSKENDLEELLRFCVTAN</sequence>
<protein>
    <submittedName>
        <fullName evidence="1">Uncharacterized protein</fullName>
    </submittedName>
</protein>
<proteinExistence type="predicted"/>
<evidence type="ECO:0000313" key="2">
    <source>
        <dbReference type="Proteomes" id="UP000321513"/>
    </source>
</evidence>
<dbReference type="EMBL" id="BJYT01000022">
    <property type="protein sequence ID" value="GEO11508.1"/>
    <property type="molecule type" value="Genomic_DNA"/>
</dbReference>
<evidence type="ECO:0000313" key="1">
    <source>
        <dbReference type="EMBL" id="GEO11508.1"/>
    </source>
</evidence>
<reference evidence="1 2" key="1">
    <citation type="submission" date="2019-07" db="EMBL/GenBank/DDBJ databases">
        <title>Whole genome shotgun sequence of Segetibacter aerophilus NBRC 106135.</title>
        <authorList>
            <person name="Hosoyama A."/>
            <person name="Uohara A."/>
            <person name="Ohji S."/>
            <person name="Ichikawa N."/>
        </authorList>
    </citation>
    <scope>NUCLEOTIDE SEQUENCE [LARGE SCALE GENOMIC DNA]</scope>
    <source>
        <strain evidence="1 2">NBRC 106135</strain>
    </source>
</reference>